<dbReference type="RefSeq" id="WP_138014848.1">
    <property type="nucleotide sequence ID" value="NZ_SULI01000002.1"/>
</dbReference>
<name>A0A4U7N9R5_9RHOB</name>
<organism evidence="2 3">
    <name type="scientific">Shimia litoralis</name>
    <dbReference type="NCBI Taxonomy" id="420403"/>
    <lineage>
        <taxon>Bacteria</taxon>
        <taxon>Pseudomonadati</taxon>
        <taxon>Pseudomonadota</taxon>
        <taxon>Alphaproteobacteria</taxon>
        <taxon>Rhodobacterales</taxon>
        <taxon>Roseobacteraceae</taxon>
    </lineage>
</organism>
<protein>
    <submittedName>
        <fullName evidence="2">Uncharacterized protein</fullName>
    </submittedName>
</protein>
<evidence type="ECO:0000313" key="3">
    <source>
        <dbReference type="Proteomes" id="UP000306575"/>
    </source>
</evidence>
<comment type="caution">
    <text evidence="2">The sequence shown here is derived from an EMBL/GenBank/DDBJ whole genome shotgun (WGS) entry which is preliminary data.</text>
</comment>
<sequence>MKSFNWTRICAAIIVASGLGTPSLADDAYRLDCKGGGNMVLGAEWVAAIGDLKIEIRYDRAARGSSQAPLTPGTCAWVDRALREGEPLALSLVIEDAHKVNLACSQMLCEFRYADPKVVKLMSLAQSNATWGMLVRNREGTMQVIEVMY</sequence>
<dbReference type="OrthoDB" id="8482096at2"/>
<reference evidence="2 3" key="1">
    <citation type="submission" date="2019-04" db="EMBL/GenBank/DDBJ databases">
        <title>Genome sequence of Pelagicola litoralis CL-ES2.</title>
        <authorList>
            <person name="Cao J."/>
        </authorList>
    </citation>
    <scope>NUCLEOTIDE SEQUENCE [LARGE SCALE GENOMIC DNA]</scope>
    <source>
        <strain evidence="2 3">CL-ES2</strain>
    </source>
</reference>
<gene>
    <name evidence="2" type="ORF">FAP39_02745</name>
</gene>
<dbReference type="EMBL" id="SULI01000002">
    <property type="protein sequence ID" value="TKZ22136.1"/>
    <property type="molecule type" value="Genomic_DNA"/>
</dbReference>
<keyword evidence="3" id="KW-1185">Reference proteome</keyword>
<dbReference type="Proteomes" id="UP000306575">
    <property type="component" value="Unassembled WGS sequence"/>
</dbReference>
<dbReference type="AlphaFoldDB" id="A0A4U7N9R5"/>
<evidence type="ECO:0000256" key="1">
    <source>
        <dbReference type="SAM" id="SignalP"/>
    </source>
</evidence>
<feature type="chain" id="PRO_5020191515" evidence="1">
    <location>
        <begin position="26"/>
        <end position="149"/>
    </location>
</feature>
<proteinExistence type="predicted"/>
<feature type="signal peptide" evidence="1">
    <location>
        <begin position="1"/>
        <end position="25"/>
    </location>
</feature>
<evidence type="ECO:0000313" key="2">
    <source>
        <dbReference type="EMBL" id="TKZ22136.1"/>
    </source>
</evidence>
<accession>A0A4U7N9R5</accession>
<keyword evidence="1" id="KW-0732">Signal</keyword>